<dbReference type="Proteomes" id="UP000007801">
    <property type="component" value="Unassembled WGS sequence"/>
</dbReference>
<dbReference type="GO" id="GO:0030018">
    <property type="term" value="C:Z disc"/>
    <property type="evidence" value="ECO:0007669"/>
    <property type="project" value="TreeGrafter"/>
</dbReference>
<dbReference type="FunCoup" id="A0A0P8XIR3">
    <property type="interactions" value="27"/>
</dbReference>
<dbReference type="GO" id="GO:0005634">
    <property type="term" value="C:nucleus"/>
    <property type="evidence" value="ECO:0007669"/>
    <property type="project" value="TreeGrafter"/>
</dbReference>
<reference evidence="7 8" key="1">
    <citation type="journal article" date="2007" name="Nature">
        <title>Evolution of genes and genomes on the Drosophila phylogeny.</title>
        <authorList>
            <consortium name="Drosophila 12 Genomes Consortium"/>
            <person name="Clark A.G."/>
            <person name="Eisen M.B."/>
            <person name="Smith D.R."/>
            <person name="Bergman C.M."/>
            <person name="Oliver B."/>
            <person name="Markow T.A."/>
            <person name="Kaufman T.C."/>
            <person name="Kellis M."/>
            <person name="Gelbart W."/>
            <person name="Iyer V.N."/>
            <person name="Pollard D.A."/>
            <person name="Sackton T.B."/>
            <person name="Larracuente A.M."/>
            <person name="Singh N.D."/>
            <person name="Abad J.P."/>
            <person name="Abt D.N."/>
            <person name="Adryan B."/>
            <person name="Aguade M."/>
            <person name="Akashi H."/>
            <person name="Anderson W.W."/>
            <person name="Aquadro C.F."/>
            <person name="Ardell D.H."/>
            <person name="Arguello R."/>
            <person name="Artieri C.G."/>
            <person name="Barbash D.A."/>
            <person name="Barker D."/>
            <person name="Barsanti P."/>
            <person name="Batterham P."/>
            <person name="Batzoglou S."/>
            <person name="Begun D."/>
            <person name="Bhutkar A."/>
            <person name="Blanco E."/>
            <person name="Bosak S.A."/>
            <person name="Bradley R.K."/>
            <person name="Brand A.D."/>
            <person name="Brent M.R."/>
            <person name="Brooks A.N."/>
            <person name="Brown R.H."/>
            <person name="Butlin R.K."/>
            <person name="Caggese C."/>
            <person name="Calvi B.R."/>
            <person name="Bernardo de Carvalho A."/>
            <person name="Caspi A."/>
            <person name="Castrezana S."/>
            <person name="Celniker S.E."/>
            <person name="Chang J.L."/>
            <person name="Chapple C."/>
            <person name="Chatterji S."/>
            <person name="Chinwalla A."/>
            <person name="Civetta A."/>
            <person name="Clifton S.W."/>
            <person name="Comeron J.M."/>
            <person name="Costello J.C."/>
            <person name="Coyne J.A."/>
            <person name="Daub J."/>
            <person name="David R.G."/>
            <person name="Delcher A.L."/>
            <person name="Delehaunty K."/>
            <person name="Do C.B."/>
            <person name="Ebling H."/>
            <person name="Edwards K."/>
            <person name="Eickbush T."/>
            <person name="Evans J.D."/>
            <person name="Filipski A."/>
            <person name="Findeiss S."/>
            <person name="Freyhult E."/>
            <person name="Fulton L."/>
            <person name="Fulton R."/>
            <person name="Garcia A.C."/>
            <person name="Gardiner A."/>
            <person name="Garfield D.A."/>
            <person name="Garvin B.E."/>
            <person name="Gibson G."/>
            <person name="Gilbert D."/>
            <person name="Gnerre S."/>
            <person name="Godfrey J."/>
            <person name="Good R."/>
            <person name="Gotea V."/>
            <person name="Gravely B."/>
            <person name="Greenberg A.J."/>
            <person name="Griffiths-Jones S."/>
            <person name="Gross S."/>
            <person name="Guigo R."/>
            <person name="Gustafson E.A."/>
            <person name="Haerty W."/>
            <person name="Hahn M.W."/>
            <person name="Halligan D.L."/>
            <person name="Halpern A.L."/>
            <person name="Halter G.M."/>
            <person name="Han M.V."/>
            <person name="Heger A."/>
            <person name="Hillier L."/>
            <person name="Hinrichs A.S."/>
            <person name="Holmes I."/>
            <person name="Hoskins R.A."/>
            <person name="Hubisz M.J."/>
            <person name="Hultmark D."/>
            <person name="Huntley M.A."/>
            <person name="Jaffe D.B."/>
            <person name="Jagadeeshan S."/>
            <person name="Jeck W.R."/>
            <person name="Johnson J."/>
            <person name="Jones C.D."/>
            <person name="Jordan W.C."/>
            <person name="Karpen G.H."/>
            <person name="Kataoka E."/>
            <person name="Keightley P.D."/>
            <person name="Kheradpour P."/>
            <person name="Kirkness E.F."/>
            <person name="Koerich L.B."/>
            <person name="Kristiansen K."/>
            <person name="Kudrna D."/>
            <person name="Kulathinal R.J."/>
            <person name="Kumar S."/>
            <person name="Kwok R."/>
            <person name="Lander E."/>
            <person name="Langley C.H."/>
            <person name="Lapoint R."/>
            <person name="Lazzaro B.P."/>
            <person name="Lee S.J."/>
            <person name="Levesque L."/>
            <person name="Li R."/>
            <person name="Lin C.F."/>
            <person name="Lin M.F."/>
            <person name="Lindblad-Toh K."/>
            <person name="Llopart A."/>
            <person name="Long M."/>
            <person name="Low L."/>
            <person name="Lozovsky E."/>
            <person name="Lu J."/>
            <person name="Luo M."/>
            <person name="Machado C.A."/>
            <person name="Makalowski W."/>
            <person name="Marzo M."/>
            <person name="Matsuda M."/>
            <person name="Matzkin L."/>
            <person name="McAllister B."/>
            <person name="McBride C.S."/>
            <person name="McKernan B."/>
            <person name="McKernan K."/>
            <person name="Mendez-Lago M."/>
            <person name="Minx P."/>
            <person name="Mollenhauer M.U."/>
            <person name="Montooth K."/>
            <person name="Mount S.M."/>
            <person name="Mu X."/>
            <person name="Myers E."/>
            <person name="Negre B."/>
            <person name="Newfeld S."/>
            <person name="Nielsen R."/>
            <person name="Noor M.A."/>
            <person name="O'Grady P."/>
            <person name="Pachter L."/>
            <person name="Papaceit M."/>
            <person name="Parisi M.J."/>
            <person name="Parisi M."/>
            <person name="Parts L."/>
            <person name="Pedersen J.S."/>
            <person name="Pesole G."/>
            <person name="Phillippy A.M."/>
            <person name="Ponting C.P."/>
            <person name="Pop M."/>
            <person name="Porcelli D."/>
            <person name="Powell J.R."/>
            <person name="Prohaska S."/>
            <person name="Pruitt K."/>
            <person name="Puig M."/>
            <person name="Quesneville H."/>
            <person name="Ram K.R."/>
            <person name="Rand D."/>
            <person name="Rasmussen M.D."/>
            <person name="Reed L.K."/>
            <person name="Reenan R."/>
            <person name="Reily A."/>
            <person name="Remington K.A."/>
            <person name="Rieger T.T."/>
            <person name="Ritchie M.G."/>
            <person name="Robin C."/>
            <person name="Rogers Y.H."/>
            <person name="Rohde C."/>
            <person name="Rozas J."/>
            <person name="Rubenfield M.J."/>
            <person name="Ruiz A."/>
            <person name="Russo S."/>
            <person name="Salzberg S.L."/>
            <person name="Sanchez-Gracia A."/>
            <person name="Saranga D.J."/>
            <person name="Sato H."/>
            <person name="Schaeffer S.W."/>
            <person name="Schatz M.C."/>
            <person name="Schlenke T."/>
            <person name="Schwartz R."/>
            <person name="Segarra C."/>
            <person name="Singh R.S."/>
            <person name="Sirot L."/>
            <person name="Sirota M."/>
            <person name="Sisneros N.B."/>
            <person name="Smith C.D."/>
            <person name="Smith T.F."/>
            <person name="Spieth J."/>
            <person name="Stage D.E."/>
            <person name="Stark A."/>
            <person name="Stephan W."/>
            <person name="Strausberg R.L."/>
            <person name="Strempel S."/>
            <person name="Sturgill D."/>
            <person name="Sutton G."/>
            <person name="Sutton G.G."/>
            <person name="Tao W."/>
            <person name="Teichmann S."/>
            <person name="Tobari Y.N."/>
            <person name="Tomimura Y."/>
            <person name="Tsolas J.M."/>
            <person name="Valente V.L."/>
            <person name="Venter E."/>
            <person name="Venter J.C."/>
            <person name="Vicario S."/>
            <person name="Vieira F.G."/>
            <person name="Vilella A.J."/>
            <person name="Villasante A."/>
            <person name="Walenz B."/>
            <person name="Wang J."/>
            <person name="Wasserman M."/>
            <person name="Watts T."/>
            <person name="Wilson D."/>
            <person name="Wilson R.K."/>
            <person name="Wing R.A."/>
            <person name="Wolfner M.F."/>
            <person name="Wong A."/>
            <person name="Wong G.K."/>
            <person name="Wu C.I."/>
            <person name="Wu G."/>
            <person name="Yamamoto D."/>
            <person name="Yang H.P."/>
            <person name="Yang S.P."/>
            <person name="Yorke J.A."/>
            <person name="Yoshida K."/>
            <person name="Zdobnov E."/>
            <person name="Zhang P."/>
            <person name="Zhang Y."/>
            <person name="Zimin A.V."/>
            <person name="Baldwin J."/>
            <person name="Abdouelleil A."/>
            <person name="Abdulkadir J."/>
            <person name="Abebe A."/>
            <person name="Abera B."/>
            <person name="Abreu J."/>
            <person name="Acer S.C."/>
            <person name="Aftuck L."/>
            <person name="Alexander A."/>
            <person name="An P."/>
            <person name="Anderson E."/>
            <person name="Anderson S."/>
            <person name="Arachi H."/>
            <person name="Azer M."/>
            <person name="Bachantsang P."/>
            <person name="Barry A."/>
            <person name="Bayul T."/>
            <person name="Berlin A."/>
            <person name="Bessette D."/>
            <person name="Bloom T."/>
            <person name="Blye J."/>
            <person name="Boguslavskiy L."/>
            <person name="Bonnet C."/>
            <person name="Boukhgalter B."/>
            <person name="Bourzgui I."/>
            <person name="Brown A."/>
            <person name="Cahill P."/>
            <person name="Channer S."/>
            <person name="Cheshatsang Y."/>
            <person name="Chuda L."/>
            <person name="Citroen M."/>
            <person name="Collymore A."/>
            <person name="Cooke P."/>
            <person name="Costello M."/>
            <person name="D'Aco K."/>
            <person name="Daza R."/>
            <person name="De Haan G."/>
            <person name="DeGray S."/>
            <person name="DeMaso C."/>
            <person name="Dhargay N."/>
            <person name="Dooley K."/>
            <person name="Dooley E."/>
            <person name="Doricent M."/>
            <person name="Dorje P."/>
            <person name="Dorjee K."/>
            <person name="Dupes A."/>
            <person name="Elong R."/>
            <person name="Falk J."/>
            <person name="Farina A."/>
            <person name="Faro S."/>
            <person name="Ferguson D."/>
            <person name="Fisher S."/>
            <person name="Foley C.D."/>
            <person name="Franke A."/>
            <person name="Friedrich D."/>
            <person name="Gadbois L."/>
            <person name="Gearin G."/>
            <person name="Gearin C.R."/>
            <person name="Giannoukos G."/>
            <person name="Goode T."/>
            <person name="Graham J."/>
            <person name="Grandbois E."/>
            <person name="Grewal S."/>
            <person name="Gyaltsen K."/>
            <person name="Hafez N."/>
            <person name="Hagos B."/>
            <person name="Hall J."/>
            <person name="Henson C."/>
            <person name="Hollinger A."/>
            <person name="Honan T."/>
            <person name="Huard M.D."/>
            <person name="Hughes L."/>
            <person name="Hurhula B."/>
            <person name="Husby M.E."/>
            <person name="Kamat A."/>
            <person name="Kanga B."/>
            <person name="Kashin S."/>
            <person name="Khazanovich D."/>
            <person name="Kisner P."/>
            <person name="Lance K."/>
            <person name="Lara M."/>
            <person name="Lee W."/>
            <person name="Lennon N."/>
            <person name="Letendre F."/>
            <person name="LeVine R."/>
            <person name="Lipovsky A."/>
            <person name="Liu X."/>
            <person name="Liu J."/>
            <person name="Liu S."/>
            <person name="Lokyitsang T."/>
            <person name="Lokyitsang Y."/>
            <person name="Lubonja R."/>
            <person name="Lui A."/>
            <person name="MacDonald P."/>
            <person name="Magnisalis V."/>
            <person name="Maru K."/>
            <person name="Matthews C."/>
            <person name="McCusker W."/>
            <person name="McDonough S."/>
            <person name="Mehta T."/>
            <person name="Meldrim J."/>
            <person name="Meneus L."/>
            <person name="Mihai O."/>
            <person name="Mihalev A."/>
            <person name="Mihova T."/>
            <person name="Mittelman R."/>
            <person name="Mlenga V."/>
            <person name="Montmayeur A."/>
            <person name="Mulrain L."/>
            <person name="Navidi A."/>
            <person name="Naylor J."/>
            <person name="Negash T."/>
            <person name="Nguyen T."/>
            <person name="Nguyen N."/>
            <person name="Nicol R."/>
            <person name="Norbu C."/>
            <person name="Norbu N."/>
            <person name="Novod N."/>
            <person name="O'Neill B."/>
            <person name="Osman S."/>
            <person name="Markiewicz E."/>
            <person name="Oyono O.L."/>
            <person name="Patti C."/>
            <person name="Phunkhang P."/>
            <person name="Pierre F."/>
            <person name="Priest M."/>
            <person name="Raghuraman S."/>
            <person name="Rege F."/>
            <person name="Reyes R."/>
            <person name="Rise C."/>
            <person name="Rogov P."/>
            <person name="Ross K."/>
            <person name="Ryan E."/>
            <person name="Settipalli S."/>
            <person name="Shea T."/>
            <person name="Sherpa N."/>
            <person name="Shi L."/>
            <person name="Shih D."/>
            <person name="Sparrow T."/>
            <person name="Spaulding J."/>
            <person name="Stalker J."/>
            <person name="Stange-Thomann N."/>
            <person name="Stavropoulos S."/>
            <person name="Stone C."/>
            <person name="Strader C."/>
            <person name="Tesfaye S."/>
            <person name="Thomson T."/>
            <person name="Thoulutsang Y."/>
            <person name="Thoulutsang D."/>
            <person name="Topham K."/>
            <person name="Topping I."/>
            <person name="Tsamla T."/>
            <person name="Vassiliev H."/>
            <person name="Vo A."/>
            <person name="Wangchuk T."/>
            <person name="Wangdi T."/>
            <person name="Weiand M."/>
            <person name="Wilkinson J."/>
            <person name="Wilson A."/>
            <person name="Yadav S."/>
            <person name="Young G."/>
            <person name="Yu Q."/>
            <person name="Zembek L."/>
            <person name="Zhong D."/>
            <person name="Zimmer A."/>
            <person name="Zwirko Z."/>
            <person name="Jaffe D.B."/>
            <person name="Alvarez P."/>
            <person name="Brockman W."/>
            <person name="Butler J."/>
            <person name="Chin C."/>
            <person name="Gnerre S."/>
            <person name="Grabherr M."/>
            <person name="Kleber M."/>
            <person name="Mauceli E."/>
            <person name="MacCallum I."/>
        </authorList>
    </citation>
    <scope>NUCLEOTIDE SEQUENCE [LARGE SCALE GENOMIC DNA]</scope>
    <source>
        <strain evidence="8">Tucson 14024-0371.13</strain>
    </source>
</reference>
<feature type="compositionally biased region" description="Basic and acidic residues" evidence="6">
    <location>
        <begin position="145"/>
        <end position="180"/>
    </location>
</feature>
<keyword evidence="5" id="KW-0175">Coiled coil</keyword>
<feature type="region of interest" description="Disordered" evidence="6">
    <location>
        <begin position="71"/>
        <end position="180"/>
    </location>
</feature>
<dbReference type="OrthoDB" id="300641at2759"/>
<feature type="compositionally biased region" description="Polar residues" evidence="6">
    <location>
        <begin position="882"/>
        <end position="898"/>
    </location>
</feature>
<dbReference type="GO" id="GO:0003779">
    <property type="term" value="F:actin binding"/>
    <property type="evidence" value="ECO:0007669"/>
    <property type="project" value="TreeGrafter"/>
</dbReference>
<dbReference type="GO" id="GO:0032233">
    <property type="term" value="P:positive regulation of actin filament bundle assembly"/>
    <property type="evidence" value="ECO:0007669"/>
    <property type="project" value="TreeGrafter"/>
</dbReference>
<sequence>MDSTSEVLEACIHSPNSTLDNDANITKDITSDEYNTLKNDTELKTTDELIIKPLENILTVDTDTIQLSEEPQINNIKETSSTRIENNNSKIDSSLGSDNENNSSSGNTTSLLGKASDEEKKLVEVTKVDEHEMPTETESDEDGTECLKENTTDDEKCIPESYKSEHVQINSPKEEDPIEKSKAEAKLFSENLKIDVKSEIDLPKNEDPIEKSKAEAKLFSENLKIDVKSEIDLPKNEDPIEESMAEAKLISENEKIAVLSEINSTKNEDPLEKSMAQAKLIFENEQIAVKSEINSPKNEDPMEKSMAQAKLIFENEKIAVKSEINSPKNEDPMDESKAEAKEIFENEKIAVKSEIHSPKNENDYNKQIKHIISDIDVSIRAQMEIAKLKAEEQKLIDKQNELTQYIQQQQQLAQELSLQNQVKIKKLQQMPVLEAEKQPKLLECNSNTLYKDQINPSKTVDLRKIFTPATDTKEILPKNRKLYASSAFYSPTLHPTVEDQVELARRISHSLSDISNQTSKGQSMYVNRKKRSLKWVHEGSAQEKQILGDEKDTLKENSISSTELTQLEKIPLKLIMNPSGKVRDYDSLKELINIETGLLSPDNCAELITALQLHQGRGAELFAKRRKKANNWVIDETNAETQCLPSGITDYQQHQLRPATSPNILPAYSDAAKHRVLLNIHQNQVIKKYSKPGLKFVTSPWEAALQTGSASSAFLEPCKNETTTTPYYSENGAKDLTDNIQRTQHDNLVFNQETEKKSEIASSLSSHSINVPSNTQRNLAYIPNVAQGWGGRNVKLPKDKEEETCAEEESLNVWELIQTFEKRSLVEFSQLKSKKEGLFIPKEISLSSYAPPPEIYQNQHKFEPVPILNIYSFEDPNTHNTRSAFPLNETNGSTNSYQKGPKEVKITSQVTFSPSQLSSDKIARFEHVDKSSQKNSIQQYLTARPKTNVRNASPTPFGVAFNKSATRSPNSISSFGTTLSHPSTTPSTRSGQFYNSKASSLLHQGPTSKAHAHGWDAKNSQEDYWCSPQQHENLPYTDF</sequence>
<feature type="compositionally biased region" description="Polar residues" evidence="6">
    <location>
        <begin position="71"/>
        <end position="91"/>
    </location>
</feature>
<dbReference type="EMBL" id="CH902641">
    <property type="protein sequence ID" value="KPU74682.1"/>
    <property type="molecule type" value="Genomic_DNA"/>
</dbReference>
<accession>A0A0P8XIR3</accession>
<feature type="compositionally biased region" description="Low complexity" evidence="6">
    <location>
        <begin position="977"/>
        <end position="990"/>
    </location>
</feature>
<evidence type="ECO:0000313" key="8">
    <source>
        <dbReference type="Proteomes" id="UP000007801"/>
    </source>
</evidence>
<dbReference type="AlphaFoldDB" id="A0A0P8XIR3"/>
<evidence type="ECO:0000256" key="6">
    <source>
        <dbReference type="SAM" id="MobiDB-lite"/>
    </source>
</evidence>
<feature type="region of interest" description="Disordered" evidence="6">
    <location>
        <begin position="882"/>
        <end position="901"/>
    </location>
</feature>
<comment type="subcellular location">
    <subcellularLocation>
        <location evidence="1">Cytoplasm</location>
    </subcellularLocation>
</comment>
<protein>
    <submittedName>
        <fullName evidence="7">Uncharacterized protein, isoform I</fullName>
    </submittedName>
</protein>
<keyword evidence="2" id="KW-0963">Cytoplasm</keyword>
<feature type="compositionally biased region" description="Basic and acidic residues" evidence="6">
    <location>
        <begin position="115"/>
        <end position="134"/>
    </location>
</feature>
<evidence type="ECO:0000256" key="2">
    <source>
        <dbReference type="ARBA" id="ARBA00022490"/>
    </source>
</evidence>
<dbReference type="GeneID" id="6504358"/>
<name>A0A0P8XIR3_DROAN</name>
<feature type="coiled-coil region" evidence="5">
    <location>
        <begin position="388"/>
        <end position="415"/>
    </location>
</feature>
<dbReference type="STRING" id="7217.A0A0P8XIR3"/>
<evidence type="ECO:0000256" key="1">
    <source>
        <dbReference type="ARBA" id="ARBA00004496"/>
    </source>
</evidence>
<feature type="region of interest" description="Disordered" evidence="6">
    <location>
        <begin position="960"/>
        <end position="1021"/>
    </location>
</feature>
<evidence type="ECO:0000256" key="5">
    <source>
        <dbReference type="SAM" id="Coils"/>
    </source>
</evidence>
<organism evidence="7 8">
    <name type="scientific">Drosophila ananassae</name>
    <name type="common">Fruit fly</name>
    <dbReference type="NCBI Taxonomy" id="7217"/>
    <lineage>
        <taxon>Eukaryota</taxon>
        <taxon>Metazoa</taxon>
        <taxon>Ecdysozoa</taxon>
        <taxon>Arthropoda</taxon>
        <taxon>Hexapoda</taxon>
        <taxon>Insecta</taxon>
        <taxon>Pterygota</taxon>
        <taxon>Neoptera</taxon>
        <taxon>Endopterygota</taxon>
        <taxon>Diptera</taxon>
        <taxon>Brachycera</taxon>
        <taxon>Muscomorpha</taxon>
        <taxon>Ephydroidea</taxon>
        <taxon>Drosophilidae</taxon>
        <taxon>Drosophila</taxon>
        <taxon>Sophophora</taxon>
    </lineage>
</organism>
<gene>
    <name evidence="7" type="primary">Dana\GF21686</name>
    <name evidence="7" type="synonym">dana_GLEANR_5523</name>
    <name evidence="7" type="ORF">GF21686</name>
</gene>
<evidence type="ECO:0000256" key="3">
    <source>
        <dbReference type="ARBA" id="ARBA00022553"/>
    </source>
</evidence>
<proteinExistence type="inferred from homology"/>
<evidence type="ECO:0000256" key="4">
    <source>
        <dbReference type="ARBA" id="ARBA00038161"/>
    </source>
</evidence>
<evidence type="ECO:0000313" key="7">
    <source>
        <dbReference type="EMBL" id="KPU74682.1"/>
    </source>
</evidence>
<dbReference type="GO" id="GO:0015629">
    <property type="term" value="C:actin cytoskeleton"/>
    <property type="evidence" value="ECO:0007669"/>
    <property type="project" value="TreeGrafter"/>
</dbReference>
<feature type="compositionally biased region" description="Polar residues" evidence="6">
    <location>
        <begin position="963"/>
        <end position="976"/>
    </location>
</feature>
<feature type="compositionally biased region" description="Acidic residues" evidence="6">
    <location>
        <begin position="135"/>
        <end position="144"/>
    </location>
</feature>
<feature type="compositionally biased region" description="Polar residues" evidence="6">
    <location>
        <begin position="991"/>
        <end position="1007"/>
    </location>
</feature>
<feature type="compositionally biased region" description="Low complexity" evidence="6">
    <location>
        <begin position="92"/>
        <end position="113"/>
    </location>
</feature>
<dbReference type="InterPro" id="IPR051976">
    <property type="entry name" value="Synaptopodin_domain"/>
</dbReference>
<dbReference type="PANTHER" id="PTHR24217">
    <property type="entry name" value="PUTATIVE-RELATED"/>
    <property type="match status" value="1"/>
</dbReference>
<keyword evidence="3" id="KW-0597">Phosphoprotein</keyword>
<keyword evidence="8" id="KW-1185">Reference proteome</keyword>
<dbReference type="PANTHER" id="PTHR24217:SF0">
    <property type="entry name" value="PDZ DOMAIN-CONTAINING PROTEIN"/>
    <property type="match status" value="1"/>
</dbReference>
<dbReference type="InParanoid" id="A0A0P8XIR3"/>
<comment type="similarity">
    <text evidence="4">Belongs to the synaptopodin family.</text>
</comment>